<dbReference type="InterPro" id="IPR036638">
    <property type="entry name" value="HLH_DNA-bd_sf"/>
</dbReference>
<dbReference type="RefSeq" id="WP_077605006.1">
    <property type="nucleotide sequence ID" value="NZ_BJYM01000030.1"/>
</dbReference>
<gene>
    <name evidence="1" type="ORF">OSO01_45690</name>
</gene>
<dbReference type="Pfam" id="PF09388">
    <property type="entry name" value="SpoOE-like"/>
    <property type="match status" value="1"/>
</dbReference>
<dbReference type="GO" id="GO:0046983">
    <property type="term" value="F:protein dimerization activity"/>
    <property type="evidence" value="ECO:0007669"/>
    <property type="project" value="InterPro"/>
</dbReference>
<dbReference type="GO" id="GO:0043937">
    <property type="term" value="P:regulation of sporulation"/>
    <property type="evidence" value="ECO:0007669"/>
    <property type="project" value="InterPro"/>
</dbReference>
<evidence type="ECO:0008006" key="3">
    <source>
        <dbReference type="Google" id="ProtNLM"/>
    </source>
</evidence>
<organism evidence="1 2">
    <name type="scientific">Oceanobacillus sojae</name>
    <dbReference type="NCBI Taxonomy" id="582851"/>
    <lineage>
        <taxon>Bacteria</taxon>
        <taxon>Bacillati</taxon>
        <taxon>Bacillota</taxon>
        <taxon>Bacilli</taxon>
        <taxon>Bacillales</taxon>
        <taxon>Bacillaceae</taxon>
        <taxon>Oceanobacillus</taxon>
    </lineage>
</organism>
<protein>
    <recommendedName>
        <fullName evidence="3">Spo0E family sporulation regulatory protein-aspartic acid phosphatase</fullName>
    </recommendedName>
</protein>
<dbReference type="AlphaFoldDB" id="A0A511ZQV5"/>
<comment type="caution">
    <text evidence="1">The sequence shown here is derived from an EMBL/GenBank/DDBJ whole genome shotgun (WGS) entry which is preliminary data.</text>
</comment>
<dbReference type="InterPro" id="IPR018540">
    <property type="entry name" value="Spo0E-like"/>
</dbReference>
<accession>A0A511ZQV5</accession>
<sequence length="50" mass="5789">MDKKTLFIKIEQYREEMMTLSKEQGLSSEAVLATSEKLDALIYAYLKRSS</sequence>
<dbReference type="Proteomes" id="UP000321558">
    <property type="component" value="Unassembled WGS sequence"/>
</dbReference>
<dbReference type="SUPFAM" id="SSF140500">
    <property type="entry name" value="BAS1536-like"/>
    <property type="match status" value="1"/>
</dbReference>
<dbReference type="EMBL" id="BJYM01000030">
    <property type="protein sequence ID" value="GEN89830.1"/>
    <property type="molecule type" value="Genomic_DNA"/>
</dbReference>
<name>A0A511ZQV5_9BACI</name>
<proteinExistence type="predicted"/>
<keyword evidence="2" id="KW-1185">Reference proteome</keyword>
<dbReference type="STRING" id="582851.GCA_900162665_04496"/>
<dbReference type="InterPro" id="IPR037208">
    <property type="entry name" value="Spo0E-like_sf"/>
</dbReference>
<evidence type="ECO:0000313" key="1">
    <source>
        <dbReference type="EMBL" id="GEN89830.1"/>
    </source>
</evidence>
<dbReference type="Gene3D" id="4.10.280.10">
    <property type="entry name" value="Helix-loop-helix DNA-binding domain"/>
    <property type="match status" value="1"/>
</dbReference>
<evidence type="ECO:0000313" key="2">
    <source>
        <dbReference type="Proteomes" id="UP000321558"/>
    </source>
</evidence>
<reference evidence="1 2" key="1">
    <citation type="submission" date="2019-07" db="EMBL/GenBank/DDBJ databases">
        <title>Whole genome shotgun sequence of Oceanobacillus sojae NBRC 105379.</title>
        <authorList>
            <person name="Hosoyama A."/>
            <person name="Uohara A."/>
            <person name="Ohji S."/>
            <person name="Ichikawa N."/>
        </authorList>
    </citation>
    <scope>NUCLEOTIDE SEQUENCE [LARGE SCALE GENOMIC DNA]</scope>
    <source>
        <strain evidence="1 2">NBRC 105379</strain>
    </source>
</reference>